<dbReference type="RefSeq" id="WP_164349916.1">
    <property type="nucleotide sequence ID" value="NZ_JAAGLQ010000686.1"/>
</dbReference>
<protein>
    <submittedName>
        <fullName evidence="1">Uncharacterized protein</fullName>
    </submittedName>
</protein>
<name>A0A6N9U8Q4_STRHA</name>
<dbReference type="EMBL" id="JAAGLQ010000686">
    <property type="protein sequence ID" value="NEA20201.1"/>
    <property type="molecule type" value="Genomic_DNA"/>
</dbReference>
<proteinExistence type="predicted"/>
<comment type="caution">
    <text evidence="1">The sequence shown here is derived from an EMBL/GenBank/DDBJ whole genome shotgun (WGS) entry which is preliminary data.</text>
</comment>
<dbReference type="AlphaFoldDB" id="A0A6N9U8Q4"/>
<dbReference type="Pfam" id="PF19462">
    <property type="entry name" value="DUF5999"/>
    <property type="match status" value="1"/>
</dbReference>
<evidence type="ECO:0000313" key="2">
    <source>
        <dbReference type="Proteomes" id="UP000471293"/>
    </source>
</evidence>
<evidence type="ECO:0000313" key="1">
    <source>
        <dbReference type="EMBL" id="NEA20201.1"/>
    </source>
</evidence>
<reference evidence="1 2" key="1">
    <citation type="submission" date="2020-01" db="EMBL/GenBank/DDBJ databases">
        <title>Insect and environment-associated Actinomycetes.</title>
        <authorList>
            <person name="Currrie C."/>
            <person name="Chevrette M."/>
            <person name="Carlson C."/>
            <person name="Stubbendieck R."/>
            <person name="Wendt-Pienkowski E."/>
        </authorList>
    </citation>
    <scope>NUCLEOTIDE SEQUENCE [LARGE SCALE GENOMIC DNA]</scope>
    <source>
        <strain evidence="1 2">SID11342</strain>
    </source>
</reference>
<gene>
    <name evidence="1" type="ORF">G3I29_33070</name>
</gene>
<accession>A0A6N9U8Q4</accession>
<sequence>MCSHTPPCPDATARDREAAKVVSRRDELGYAELCNGVVVFDDTGALLPGGEVVAPHRHRAGGVAG</sequence>
<dbReference type="InterPro" id="IPR046041">
    <property type="entry name" value="DUF5999"/>
</dbReference>
<organism evidence="1 2">
    <name type="scientific">Streptomyces halstedii</name>
    <dbReference type="NCBI Taxonomy" id="1944"/>
    <lineage>
        <taxon>Bacteria</taxon>
        <taxon>Bacillati</taxon>
        <taxon>Actinomycetota</taxon>
        <taxon>Actinomycetes</taxon>
        <taxon>Kitasatosporales</taxon>
        <taxon>Streptomycetaceae</taxon>
        <taxon>Streptomyces</taxon>
    </lineage>
</organism>
<dbReference type="Proteomes" id="UP000471293">
    <property type="component" value="Unassembled WGS sequence"/>
</dbReference>